<protein>
    <recommendedName>
        <fullName evidence="3">Non-reducing end beta-L-arabinofuranosidase-like GH127 catalytic domain-containing protein</fullName>
    </recommendedName>
</protein>
<dbReference type="InterPro" id="IPR008928">
    <property type="entry name" value="6-hairpin_glycosidase_sf"/>
</dbReference>
<dbReference type="Proteomes" id="UP000053413">
    <property type="component" value="Unassembled WGS sequence"/>
</dbReference>
<evidence type="ECO:0000256" key="1">
    <source>
        <dbReference type="SAM" id="MobiDB-lite"/>
    </source>
</evidence>
<feature type="chain" id="PRO_5007056298" description="Non-reducing end beta-L-arabinofuranosidase-like GH127 catalytic domain-containing protein" evidence="2">
    <location>
        <begin position="34"/>
        <end position="293"/>
    </location>
</feature>
<dbReference type="InterPro" id="IPR012878">
    <property type="entry name" value="Beta-AFase-like_GH127_cat"/>
</dbReference>
<evidence type="ECO:0000259" key="3">
    <source>
        <dbReference type="Pfam" id="PF07944"/>
    </source>
</evidence>
<dbReference type="AlphaFoldDB" id="A0A0X3VVK5"/>
<gene>
    <name evidence="4" type="ORF">ADL28_28535</name>
</gene>
<evidence type="ECO:0000313" key="4">
    <source>
        <dbReference type="EMBL" id="KUL48705.1"/>
    </source>
</evidence>
<feature type="region of interest" description="Disordered" evidence="1">
    <location>
        <begin position="241"/>
        <end position="293"/>
    </location>
</feature>
<evidence type="ECO:0000313" key="5">
    <source>
        <dbReference type="Proteomes" id="UP000053413"/>
    </source>
</evidence>
<accession>A0A0X3VVK5</accession>
<name>A0A0X3VVK5_STRVO</name>
<dbReference type="EMBL" id="LLZJ01000373">
    <property type="protein sequence ID" value="KUL48705.1"/>
    <property type="molecule type" value="Genomic_DNA"/>
</dbReference>
<dbReference type="Pfam" id="PF07944">
    <property type="entry name" value="Beta-AFase-like_GH127_cat"/>
    <property type="match status" value="1"/>
</dbReference>
<feature type="compositionally biased region" description="Low complexity" evidence="1">
    <location>
        <begin position="256"/>
        <end position="266"/>
    </location>
</feature>
<dbReference type="PANTHER" id="PTHR31151">
    <property type="entry name" value="PROLINE-TRNA LIGASE (DUF1680)"/>
    <property type="match status" value="1"/>
</dbReference>
<feature type="signal peptide" evidence="2">
    <location>
        <begin position="1"/>
        <end position="33"/>
    </location>
</feature>
<proteinExistence type="predicted"/>
<comment type="caution">
    <text evidence="4">The sequence shown here is derived from an EMBL/GenBank/DDBJ whole genome shotgun (WGS) entry which is preliminary data.</text>
</comment>
<dbReference type="RefSeq" id="WP_059146642.1">
    <property type="nucleotide sequence ID" value="NZ_LLZJ01000373.1"/>
</dbReference>
<reference evidence="5" key="1">
    <citation type="submission" date="2015-10" db="EMBL/GenBank/DDBJ databases">
        <authorList>
            <person name="Ju K.-S."/>
            <person name="Doroghazi J.R."/>
            <person name="Metcalf W.W."/>
        </authorList>
    </citation>
    <scope>NUCLEOTIDE SEQUENCE [LARGE SCALE GENOMIC DNA]</scope>
    <source>
        <strain evidence="5">NRRL F-8817</strain>
    </source>
</reference>
<feature type="compositionally biased region" description="Pro residues" evidence="1">
    <location>
        <begin position="267"/>
        <end position="285"/>
    </location>
</feature>
<keyword evidence="2" id="KW-0732">Signal</keyword>
<dbReference type="PANTHER" id="PTHR31151:SF0">
    <property type="entry name" value="PROLINE-TRNA LIGASE (DUF1680)"/>
    <property type="match status" value="1"/>
</dbReference>
<feature type="domain" description="Non-reducing end beta-L-arabinofuranosidase-like GH127 catalytic" evidence="3">
    <location>
        <begin position="60"/>
        <end position="239"/>
    </location>
</feature>
<dbReference type="GO" id="GO:0005975">
    <property type="term" value="P:carbohydrate metabolic process"/>
    <property type="evidence" value="ECO:0007669"/>
    <property type="project" value="InterPro"/>
</dbReference>
<dbReference type="SUPFAM" id="SSF48208">
    <property type="entry name" value="Six-hairpin glycosidases"/>
    <property type="match status" value="1"/>
</dbReference>
<sequence>MSEPVDRRHFITTTATGAAAVALTVAAGSTAAAAPPGATSAATHRGAKALTGGRPFPLTAVTLLPGACKDNQSRNTAYLRFVDIDRLLHTFRLNAGLPSGAQPCGGWESPTAELRGHSTGHLLSGLALTYAATGDTALRDKGRALVSALAACQARSPAAGYGQGYLSAFPETFFDRLEAGTGVWAPYYTIHKIMAGLVDQYRLADNTEALQTVLRQAAWVDTRTGKLSYDQMQRVLQTELRAHPAQPDGTARTGMSSSPTTSWPAPWRTPWPPGSGWTAPPPPGPGSSTSAPG</sequence>
<organism evidence="4 5">
    <name type="scientific">Streptomyces violaceusniger</name>
    <dbReference type="NCBI Taxonomy" id="68280"/>
    <lineage>
        <taxon>Bacteria</taxon>
        <taxon>Bacillati</taxon>
        <taxon>Actinomycetota</taxon>
        <taxon>Actinomycetes</taxon>
        <taxon>Kitasatosporales</taxon>
        <taxon>Streptomycetaceae</taxon>
        <taxon>Streptomyces</taxon>
        <taxon>Streptomyces violaceusniger group</taxon>
    </lineage>
</organism>
<evidence type="ECO:0000256" key="2">
    <source>
        <dbReference type="SAM" id="SignalP"/>
    </source>
</evidence>
<dbReference type="PROSITE" id="PS51318">
    <property type="entry name" value="TAT"/>
    <property type="match status" value="1"/>
</dbReference>
<dbReference type="InterPro" id="IPR006311">
    <property type="entry name" value="TAT_signal"/>
</dbReference>